<sequence>MSPIWLRLLIISLLANIIIGCQMLDKGTTAPPKIDDLSLKAIANQNQQISRAIVLLEKGEITEANQLIDEVLIFNPKHPTALSVREQLTQNVESIFNTQRKTNYTVKSGDTLGEIAEKWLGNSLFFISLARLNNIDNPSLLQPGTVIQIPVTETSEIVVKEKRRSTANLRLLEEYRSKRSFTKGLRKANTLFIIDQHLEQLLQIQQLILDGYAKASISISEREKMISTVNEIAKSSRNEKQRAQYQRFIHAQSRLLFLDDATLLFDEKNYLQAADKLVKAKQLDKDINRQTSVFRMEKLLINKLHEQAVVFYRNHSLKKALSRWDLILQLQPANELAKKYRQRTQKLLNKLNQY</sequence>
<evidence type="ECO:0000313" key="3">
    <source>
        <dbReference type="Proteomes" id="UP000315439"/>
    </source>
</evidence>
<dbReference type="InterPro" id="IPR018392">
    <property type="entry name" value="LysM"/>
</dbReference>
<dbReference type="Gene3D" id="3.10.350.10">
    <property type="entry name" value="LysM domain"/>
    <property type="match status" value="1"/>
</dbReference>
<feature type="domain" description="LysM" evidence="1">
    <location>
        <begin position="102"/>
        <end position="149"/>
    </location>
</feature>
<dbReference type="Proteomes" id="UP000315439">
    <property type="component" value="Unassembled WGS sequence"/>
</dbReference>
<dbReference type="OrthoDB" id="5947215at2"/>
<dbReference type="CDD" id="cd00118">
    <property type="entry name" value="LysM"/>
    <property type="match status" value="1"/>
</dbReference>
<dbReference type="Pfam" id="PF01476">
    <property type="entry name" value="LysM"/>
    <property type="match status" value="1"/>
</dbReference>
<accession>A0A545UC01</accession>
<dbReference type="AlphaFoldDB" id="A0A545UC01"/>
<name>A0A545UC01_9GAMM</name>
<dbReference type="EMBL" id="VIKS01000009">
    <property type="protein sequence ID" value="TQV86992.1"/>
    <property type="molecule type" value="Genomic_DNA"/>
</dbReference>
<dbReference type="SUPFAM" id="SSF54106">
    <property type="entry name" value="LysM domain"/>
    <property type="match status" value="1"/>
</dbReference>
<dbReference type="PROSITE" id="PS51257">
    <property type="entry name" value="PROKAR_LIPOPROTEIN"/>
    <property type="match status" value="1"/>
</dbReference>
<keyword evidence="3" id="KW-1185">Reference proteome</keyword>
<dbReference type="SMART" id="SM00257">
    <property type="entry name" value="LysM"/>
    <property type="match status" value="1"/>
</dbReference>
<dbReference type="SUPFAM" id="SSF48452">
    <property type="entry name" value="TPR-like"/>
    <property type="match status" value="1"/>
</dbReference>
<dbReference type="PROSITE" id="PS51782">
    <property type="entry name" value="LYSM"/>
    <property type="match status" value="1"/>
</dbReference>
<evidence type="ECO:0000259" key="1">
    <source>
        <dbReference type="PROSITE" id="PS51782"/>
    </source>
</evidence>
<evidence type="ECO:0000313" key="2">
    <source>
        <dbReference type="EMBL" id="TQV86992.1"/>
    </source>
</evidence>
<dbReference type="RefSeq" id="WP_142894539.1">
    <property type="nucleotide sequence ID" value="NZ_ML660165.1"/>
</dbReference>
<protein>
    <submittedName>
        <fullName evidence="2">LysM peptidoglycan-binding domain-containing protein</fullName>
    </submittedName>
</protein>
<organism evidence="2 3">
    <name type="scientific">Aliikangiella coralliicola</name>
    <dbReference type="NCBI Taxonomy" id="2592383"/>
    <lineage>
        <taxon>Bacteria</taxon>
        <taxon>Pseudomonadati</taxon>
        <taxon>Pseudomonadota</taxon>
        <taxon>Gammaproteobacteria</taxon>
        <taxon>Oceanospirillales</taxon>
        <taxon>Pleioneaceae</taxon>
        <taxon>Aliikangiella</taxon>
    </lineage>
</organism>
<comment type="caution">
    <text evidence="2">The sequence shown here is derived from an EMBL/GenBank/DDBJ whole genome shotgun (WGS) entry which is preliminary data.</text>
</comment>
<proteinExistence type="predicted"/>
<dbReference type="InterPro" id="IPR011990">
    <property type="entry name" value="TPR-like_helical_dom_sf"/>
</dbReference>
<gene>
    <name evidence="2" type="ORF">FLL46_14375</name>
</gene>
<reference evidence="2 3" key="1">
    <citation type="submission" date="2019-07" db="EMBL/GenBank/DDBJ databases">
        <title>Draft genome for Aliikangiella sp. M105.</title>
        <authorList>
            <person name="Wang G."/>
        </authorList>
    </citation>
    <scope>NUCLEOTIDE SEQUENCE [LARGE SCALE GENOMIC DNA]</scope>
    <source>
        <strain evidence="2 3">M105</strain>
    </source>
</reference>
<dbReference type="InterPro" id="IPR036779">
    <property type="entry name" value="LysM_dom_sf"/>
</dbReference>